<reference evidence="3" key="2">
    <citation type="submission" date="2011-04" db="EMBL/GenBank/DDBJ databases">
        <title>The complete genome of chromosome of Treponema succinifaciens DSM 2489.</title>
        <authorList>
            <person name="Lucas S."/>
            <person name="Copeland A."/>
            <person name="Lapidus A."/>
            <person name="Bruce D."/>
            <person name="Goodwin L."/>
            <person name="Pitluck S."/>
            <person name="Peters L."/>
            <person name="Kyrpides N."/>
            <person name="Mavromatis K."/>
            <person name="Ivanova N."/>
            <person name="Ovchinnikova G."/>
            <person name="Teshima H."/>
            <person name="Detter J.C."/>
            <person name="Tapia R."/>
            <person name="Han C."/>
            <person name="Land M."/>
            <person name="Hauser L."/>
            <person name="Markowitz V."/>
            <person name="Cheng J.-F."/>
            <person name="Hugenholtz P."/>
            <person name="Woyke T."/>
            <person name="Wu D."/>
            <person name="Gronow S."/>
            <person name="Wellnitz S."/>
            <person name="Brambilla E."/>
            <person name="Klenk H.-P."/>
            <person name="Eisen J.A."/>
        </authorList>
    </citation>
    <scope>NUCLEOTIDE SEQUENCE [LARGE SCALE GENOMIC DNA]</scope>
    <source>
        <strain evidence="3">ATCC 33096 / DSM 2489 / 6091</strain>
    </source>
</reference>
<gene>
    <name evidence="2" type="ordered locus">Tresu_1893</name>
</gene>
<accession>F2NSK6</accession>
<organism evidence="2 3">
    <name type="scientific">Treponema succinifaciens (strain ATCC 33096 / DSM 2489 / 6091)</name>
    <dbReference type="NCBI Taxonomy" id="869209"/>
    <lineage>
        <taxon>Bacteria</taxon>
        <taxon>Pseudomonadati</taxon>
        <taxon>Spirochaetota</taxon>
        <taxon>Spirochaetia</taxon>
        <taxon>Spirochaetales</taxon>
        <taxon>Treponemataceae</taxon>
        <taxon>Treponema</taxon>
    </lineage>
</organism>
<dbReference type="STRING" id="869209.Tresu_1893"/>
<dbReference type="GeneID" id="302999029"/>
<dbReference type="EMBL" id="CP002631">
    <property type="protein sequence ID" value="AEB14780.1"/>
    <property type="molecule type" value="Genomic_DNA"/>
</dbReference>
<dbReference type="AlphaFoldDB" id="F2NSK6"/>
<dbReference type="Proteomes" id="UP000006852">
    <property type="component" value="Chromosome"/>
</dbReference>
<dbReference type="HOGENOM" id="CLU_166765_0_0_12"/>
<dbReference type="Gene3D" id="6.10.250.1120">
    <property type="match status" value="1"/>
</dbReference>
<keyword evidence="3" id="KW-1185">Reference proteome</keyword>
<dbReference type="KEGG" id="tsu:Tresu_1893"/>
<evidence type="ECO:0000313" key="3">
    <source>
        <dbReference type="Proteomes" id="UP000006852"/>
    </source>
</evidence>
<protein>
    <recommendedName>
        <fullName evidence="1">UDP-X diphosphatase-like N-terminal oligomerisation domain-containing protein</fullName>
    </recommendedName>
</protein>
<name>F2NSK6_TRES6</name>
<evidence type="ECO:0000313" key="2">
    <source>
        <dbReference type="EMBL" id="AEB14780.1"/>
    </source>
</evidence>
<dbReference type="InterPro" id="IPR059176">
    <property type="entry name" value="UDP-X_N"/>
</dbReference>
<dbReference type="Gene3D" id="3.90.79.10">
    <property type="entry name" value="Nucleoside Triphosphate Pyrophosphohydrolase"/>
    <property type="match status" value="1"/>
</dbReference>
<feature type="domain" description="UDP-X diphosphatase-like N-terminal oligomerisation" evidence="1">
    <location>
        <begin position="7"/>
        <end position="57"/>
    </location>
</feature>
<proteinExistence type="predicted"/>
<dbReference type="eggNOG" id="COG1051">
    <property type="taxonomic scope" value="Bacteria"/>
</dbReference>
<dbReference type="RefSeq" id="WP_013702061.1">
    <property type="nucleotide sequence ID" value="NC_015385.1"/>
</dbReference>
<sequence length="138" mass="16120">MSGENIWLDWAVKLQSIAQAGLTYGKDKFDIERYEEIRKISAEIVAHKTELPLEKVIAVQDREKHNKPVYAWKICKIFILCSIKKDGKFTANIETTESKYFSLEEISKLNLAEEKNNLEQIKMCFAAYENKNWQTQLD</sequence>
<dbReference type="Pfam" id="PF12535">
    <property type="entry name" value="Nudix_N"/>
    <property type="match status" value="1"/>
</dbReference>
<reference evidence="2 3" key="1">
    <citation type="journal article" date="2011" name="Stand. Genomic Sci.">
        <title>Complete genome sequence of Treponema succinifaciens type strain (6091).</title>
        <authorList>
            <person name="Han C."/>
            <person name="Gronow S."/>
            <person name="Teshima H."/>
            <person name="Lapidus A."/>
            <person name="Nolan M."/>
            <person name="Lucas S."/>
            <person name="Hammon N."/>
            <person name="Deshpande S."/>
            <person name="Cheng J.F."/>
            <person name="Zeytun A."/>
            <person name="Tapia R."/>
            <person name="Goodwin L."/>
            <person name="Pitluck S."/>
            <person name="Liolios K."/>
            <person name="Pagani I."/>
            <person name="Ivanova N."/>
            <person name="Mavromatis K."/>
            <person name="Mikhailova N."/>
            <person name="Huntemann M."/>
            <person name="Pati A."/>
            <person name="Chen A."/>
            <person name="Palaniappan K."/>
            <person name="Land M."/>
            <person name="Hauser L."/>
            <person name="Brambilla E.M."/>
            <person name="Rohde M."/>
            <person name="Goker M."/>
            <person name="Woyke T."/>
            <person name="Bristow J."/>
            <person name="Eisen J.A."/>
            <person name="Markowitz V."/>
            <person name="Hugenholtz P."/>
            <person name="Kyrpides N.C."/>
            <person name="Klenk H.P."/>
            <person name="Detter J.C."/>
        </authorList>
    </citation>
    <scope>NUCLEOTIDE SEQUENCE [LARGE SCALE GENOMIC DNA]</scope>
    <source>
        <strain evidence="3">ATCC 33096 / DSM 2489 / 6091</strain>
    </source>
</reference>
<evidence type="ECO:0000259" key="1">
    <source>
        <dbReference type="Pfam" id="PF12535"/>
    </source>
</evidence>
<dbReference type="OrthoDB" id="9804442at2"/>